<dbReference type="Proteomes" id="UP000035174">
    <property type="component" value="Unassembled WGS sequence"/>
</dbReference>
<dbReference type="Proteomes" id="UP000256718">
    <property type="component" value="Unassembled WGS sequence"/>
</dbReference>
<dbReference type="EMBL" id="MAWT01000033">
    <property type="protein sequence ID" value="OCM71126.1"/>
    <property type="molecule type" value="Genomic_DNA"/>
</dbReference>
<reference evidence="6 10" key="3">
    <citation type="journal article" date="2018" name="Emerg. Microbes Infect.">
        <title>Phenotypic and molecular analysis of nontypeable Group B streptococci: identification of cps2a and hybrid cps2a/cps5 Group B streptococcal capsule gene clusters.</title>
        <authorList>
            <person name="Alhhazmi A."/>
            <person name="Tyrrell G.J."/>
        </authorList>
    </citation>
    <scope>NUCLEOTIDE SEQUENCE [LARGE SCALE GENOMIC DNA]</scope>
    <source>
        <strain evidence="6 10">PLGBS17</strain>
    </source>
</reference>
<dbReference type="KEGG" id="sage:EN72_04980"/>
<dbReference type="PIRSF" id="PIRSF031501">
    <property type="entry name" value="QueT"/>
    <property type="match status" value="1"/>
</dbReference>
<comment type="caution">
    <text evidence="3">The sequence shown here is derived from an EMBL/GenBank/DDBJ whole genome shotgun (WGS) entry which is preliminary data.</text>
</comment>
<dbReference type="Proteomes" id="UP001230629">
    <property type="component" value="Unassembled WGS sequence"/>
</dbReference>
<keyword evidence="1" id="KW-0812">Transmembrane</keyword>
<protein>
    <submittedName>
        <fullName evidence="4">QueT transporter family protein</fullName>
    </submittedName>
    <submittedName>
        <fullName evidence="3">Queuosine transporter QueT</fullName>
    </submittedName>
</protein>
<dbReference type="EMBL" id="QHGZ01000154">
    <property type="protein sequence ID" value="RDY81510.1"/>
    <property type="molecule type" value="Genomic_DNA"/>
</dbReference>
<reference evidence="7 8" key="1">
    <citation type="journal article" date="2015" name="PLoS ONE">
        <title>Genomic analysis reveals the molecular basis for capsule loss in the group B streptococcus population.</title>
        <authorList>
            <consortium name="DEVANI Consortium"/>
            <person name="Rosini R."/>
            <person name="Campisi E."/>
            <person name="De Chiara M."/>
            <person name="Tettelin H."/>
            <person name="Rinaudo D."/>
            <person name="Toniolo C."/>
            <person name="Metruccio M."/>
            <person name="Guidotti S."/>
            <person name="Sorensen U.B."/>
            <person name="Kilian M."/>
            <person name="Ramirez M."/>
            <person name="Janulczyk R."/>
            <person name="Donati C."/>
            <person name="Grandi G."/>
            <person name="Margarit I."/>
        </authorList>
    </citation>
    <scope>NUCLEOTIDE SEQUENCE [LARGE SCALE GENOMIC DNA]</scope>
    <source>
        <strain evidence="3 8">DK-B-USS-215</strain>
        <strain evidence="2 7">ES-PW-063</strain>
    </source>
</reference>
<evidence type="ECO:0000313" key="7">
    <source>
        <dbReference type="Proteomes" id="UP000035174"/>
    </source>
</evidence>
<accession>A0A076Z4N9</accession>
<dbReference type="Pfam" id="PF06177">
    <property type="entry name" value="QueT"/>
    <property type="match status" value="1"/>
</dbReference>
<evidence type="ECO:0000313" key="3">
    <source>
        <dbReference type="EMBL" id="KLL45035.1"/>
    </source>
</evidence>
<dbReference type="EMBL" id="LBKL01000014">
    <property type="protein sequence ID" value="KLL45035.1"/>
    <property type="molecule type" value="Genomic_DNA"/>
</dbReference>
<evidence type="ECO:0000313" key="8">
    <source>
        <dbReference type="Proteomes" id="UP000035346"/>
    </source>
</evidence>
<feature type="transmembrane region" description="Helical" evidence="1">
    <location>
        <begin position="105"/>
        <end position="126"/>
    </location>
</feature>
<evidence type="ECO:0000313" key="5">
    <source>
        <dbReference type="EMBL" id="OCM71126.1"/>
    </source>
</evidence>
<evidence type="ECO:0000313" key="2">
    <source>
        <dbReference type="EMBL" id="KLJ28225.1"/>
    </source>
</evidence>
<evidence type="ECO:0000313" key="10">
    <source>
        <dbReference type="Proteomes" id="UP000256718"/>
    </source>
</evidence>
<dbReference type="PANTHER" id="PTHR40044:SF1">
    <property type="entry name" value="INTEGRAL MEMBRANE PROTEIN"/>
    <property type="match status" value="1"/>
</dbReference>
<dbReference type="InterPro" id="IPR010387">
    <property type="entry name" value="QueT"/>
</dbReference>
<evidence type="ECO:0000313" key="6">
    <source>
        <dbReference type="EMBL" id="RDY81510.1"/>
    </source>
</evidence>
<dbReference type="PANTHER" id="PTHR40044">
    <property type="entry name" value="INTEGRAL MEMBRANE PROTEIN-RELATED"/>
    <property type="match status" value="1"/>
</dbReference>
<dbReference type="EMBL" id="LCVB01000032">
    <property type="protein sequence ID" value="KLJ28225.1"/>
    <property type="molecule type" value="Genomic_DNA"/>
</dbReference>
<gene>
    <name evidence="5" type="ORF">AX245_04740</name>
    <name evidence="6" type="ORF">C4618_06480</name>
    <name evidence="4" type="ORF">QP229_01930</name>
    <name evidence="3" type="ORF">WA04_01110</name>
    <name evidence="2" type="ORF">WA45_08085</name>
</gene>
<reference evidence="4" key="4">
    <citation type="submission" date="2023-05" db="EMBL/GenBank/DDBJ databases">
        <title>Cataloging the Phylogenetic Diversity of Human Bladder Bacteria.</title>
        <authorList>
            <person name="Du J."/>
        </authorList>
    </citation>
    <scope>NUCLEOTIDE SEQUENCE</scope>
    <source>
        <strain evidence="4">UMB8703</strain>
    </source>
</reference>
<dbReference type="Proteomes" id="UP000093122">
    <property type="component" value="Unassembled WGS sequence"/>
</dbReference>
<sequence length="169" mass="18991">MNTFTTRDYAHMAIVTAIYIVLTITPPFNAIAYGAYQFRVSEMLNFLAFYHRKYLFAVTLGCMISNLYSFGMIDVFVGGGSTLLFVYLGTILFKQYQKDYLFNGLINKAFFFFSFFFAASMITVAVELKIVAGLPLLLTWLTTAVGELASLLVGAVLVDKLSRHVDFTK</sequence>
<evidence type="ECO:0000256" key="1">
    <source>
        <dbReference type="SAM" id="Phobius"/>
    </source>
</evidence>
<dbReference type="OMA" id="MITVAIE"/>
<dbReference type="RefSeq" id="WP_001091613.1">
    <property type="nucleotide sequence ID" value="NZ_AP018935.1"/>
</dbReference>
<evidence type="ECO:0000313" key="9">
    <source>
        <dbReference type="Proteomes" id="UP000093122"/>
    </source>
</evidence>
<name>A0A076Z4N9_STRAG</name>
<organism evidence="3 8">
    <name type="scientific">Streptococcus agalactiae</name>
    <dbReference type="NCBI Taxonomy" id="1311"/>
    <lineage>
        <taxon>Bacteria</taxon>
        <taxon>Bacillati</taxon>
        <taxon>Bacillota</taxon>
        <taxon>Bacilli</taxon>
        <taxon>Lactobacillales</taxon>
        <taxon>Streptococcaceae</taxon>
        <taxon>Streptococcus</taxon>
    </lineage>
</organism>
<evidence type="ECO:0000313" key="4">
    <source>
        <dbReference type="EMBL" id="MDK6898750.1"/>
    </source>
</evidence>
<dbReference type="EMBL" id="JASOIH010000001">
    <property type="protein sequence ID" value="MDK6898750.1"/>
    <property type="molecule type" value="Genomic_DNA"/>
</dbReference>
<proteinExistence type="predicted"/>
<reference evidence="5 9" key="2">
    <citation type="journal article" date="2016" name="Sci. Rep.">
        <title>Serotype IV Streptococcus agalactiae ST-452 has arisen from large genomic recombination events between CC23 and the hypervirulent CC17 lineages.</title>
        <authorList>
            <person name="Campisi E."/>
            <person name="Rinaudo C.D."/>
            <person name="Donati C."/>
            <person name="Barucco M."/>
            <person name="Torricelli G."/>
            <person name="Edwards M.S."/>
            <person name="Baker C.J."/>
            <person name="Margarit I."/>
            <person name="Rosini R."/>
        </authorList>
    </citation>
    <scope>NUCLEOTIDE SEQUENCE [LARGE SCALE GENOMIC DNA]</scope>
    <source>
        <strain evidence="5 9">CZ-PW-140</strain>
    </source>
</reference>
<keyword evidence="1" id="KW-1133">Transmembrane helix</keyword>
<dbReference type="Proteomes" id="UP000035346">
    <property type="component" value="Unassembled WGS sequence"/>
</dbReference>
<dbReference type="AlphaFoldDB" id="A0A076Z4N9"/>
<dbReference type="KEGG" id="sags:SaSA20_0724"/>
<feature type="transmembrane region" description="Helical" evidence="1">
    <location>
        <begin position="76"/>
        <end position="93"/>
    </location>
</feature>
<keyword evidence="1" id="KW-0472">Membrane</keyword>
<feature type="transmembrane region" description="Helical" evidence="1">
    <location>
        <begin position="12"/>
        <end position="33"/>
    </location>
</feature>
<feature type="transmembrane region" description="Helical" evidence="1">
    <location>
        <begin position="138"/>
        <end position="158"/>
    </location>
</feature>